<gene>
    <name evidence="4" type="ORF">K2173_013330</name>
</gene>
<dbReference type="SMART" id="SM01189">
    <property type="entry name" value="ELM2"/>
    <property type="match status" value="1"/>
</dbReference>
<dbReference type="SMART" id="SM00501">
    <property type="entry name" value="BRIGHT"/>
    <property type="match status" value="1"/>
</dbReference>
<dbReference type="PROSITE" id="PS51011">
    <property type="entry name" value="ARID"/>
    <property type="match status" value="1"/>
</dbReference>
<comment type="caution">
    <text evidence="4">The sequence shown here is derived from an EMBL/GenBank/DDBJ whole genome shotgun (WGS) entry which is preliminary data.</text>
</comment>
<dbReference type="SUPFAM" id="SSF46774">
    <property type="entry name" value="ARID-like"/>
    <property type="match status" value="1"/>
</dbReference>
<dbReference type="CDD" id="cd00167">
    <property type="entry name" value="SANT"/>
    <property type="match status" value="1"/>
</dbReference>
<dbReference type="InterPro" id="IPR001005">
    <property type="entry name" value="SANT/Myb"/>
</dbReference>
<feature type="domain" description="ARID" evidence="3">
    <location>
        <begin position="1"/>
        <end position="65"/>
    </location>
</feature>
<dbReference type="GO" id="GO:0003677">
    <property type="term" value="F:DNA binding"/>
    <property type="evidence" value="ECO:0007669"/>
    <property type="project" value="InterPro"/>
</dbReference>
<sequence length="587" mass="66259">MLGKGHHVDLVNLFAVVRDKGGYDAVCKNGTWDMVAEESGLGLTLASSVKLIYMKHLDALEKRVGRVVDDKDLKAKSCDSSSTSFCGVTMELGAEFKEFLMNMQGSRYVDLKSELSLNTNTIIESCESEKFDVDDEESSFLDSAKSVVDSIEVSTMSNDVIKSSEMDSFTGGDEKTHDNVENPASYLRKSEEVRNEDEKSVVMEMDEVNKCDESSENILELELSITEEFSSSRKRKRESMYKILNWITGIARDPCDPEVVPIPESSKWNSFGNEEFWKQVLLLREALFLKRNVDSGAERSLQKNQKMHPSMYDDHVGSRYNFRERLRCSNKLLLREAREPQSSSKSASSATRSEVGYCSEGISHDFLSKHPVLGLPIENIIPLGPDFQAEVPEWTGVVSETDIKWLGTQIWPLEKVESKFIVERGVIGKGRQDSCRCKVPKSTECVKLHATESKLRVKQELGIAFIQLGFNKMGEEVRLTWTKAEEKKFNTIVRSNPSCFWDEIVKSFPTKRLEDLVSYYYNVFLLERRAKQNRFSPGNINSDDDDNDDDDSNDSECVSVTNGSRHGSAKSPGSLISSGRKVRKNVK</sequence>
<proteinExistence type="predicted"/>
<evidence type="ECO:0000256" key="2">
    <source>
        <dbReference type="SAM" id="MobiDB-lite"/>
    </source>
</evidence>
<evidence type="ECO:0000313" key="5">
    <source>
        <dbReference type="Proteomes" id="UP001159364"/>
    </source>
</evidence>
<feature type="compositionally biased region" description="Acidic residues" evidence="2">
    <location>
        <begin position="542"/>
        <end position="554"/>
    </location>
</feature>
<evidence type="ECO:0000313" key="4">
    <source>
        <dbReference type="EMBL" id="KAJ8748897.1"/>
    </source>
</evidence>
<organism evidence="4 5">
    <name type="scientific">Erythroxylum novogranatense</name>
    <dbReference type="NCBI Taxonomy" id="1862640"/>
    <lineage>
        <taxon>Eukaryota</taxon>
        <taxon>Viridiplantae</taxon>
        <taxon>Streptophyta</taxon>
        <taxon>Embryophyta</taxon>
        <taxon>Tracheophyta</taxon>
        <taxon>Spermatophyta</taxon>
        <taxon>Magnoliopsida</taxon>
        <taxon>eudicotyledons</taxon>
        <taxon>Gunneridae</taxon>
        <taxon>Pentapetalae</taxon>
        <taxon>rosids</taxon>
        <taxon>fabids</taxon>
        <taxon>Malpighiales</taxon>
        <taxon>Erythroxylaceae</taxon>
        <taxon>Erythroxylum</taxon>
    </lineage>
</organism>
<keyword evidence="1" id="KW-0539">Nucleus</keyword>
<dbReference type="InterPro" id="IPR000949">
    <property type="entry name" value="ELM2_dom"/>
</dbReference>
<accession>A0AAV8S9L8</accession>
<reference evidence="4 5" key="1">
    <citation type="submission" date="2021-09" db="EMBL/GenBank/DDBJ databases">
        <title>Genomic insights and catalytic innovation underlie evolution of tropane alkaloids biosynthesis.</title>
        <authorList>
            <person name="Wang Y.-J."/>
            <person name="Tian T."/>
            <person name="Huang J.-P."/>
            <person name="Huang S.-X."/>
        </authorList>
    </citation>
    <scope>NUCLEOTIDE SEQUENCE [LARGE SCALE GENOMIC DNA]</scope>
    <source>
        <strain evidence="4">KIB-2018</strain>
        <tissue evidence="4">Leaf</tissue>
    </source>
</reference>
<dbReference type="EMBL" id="JAIWQS010000012">
    <property type="protein sequence ID" value="KAJ8748897.1"/>
    <property type="molecule type" value="Genomic_DNA"/>
</dbReference>
<dbReference type="PANTHER" id="PTHR46410">
    <property type="entry name" value="AT-RICH INTERACTIVE DOMAIN-CONTAINING PROTEIN 2"/>
    <property type="match status" value="1"/>
</dbReference>
<protein>
    <recommendedName>
        <fullName evidence="3">ARID domain-containing protein</fullName>
    </recommendedName>
</protein>
<dbReference type="AlphaFoldDB" id="A0AAV8S9L8"/>
<feature type="region of interest" description="Disordered" evidence="2">
    <location>
        <begin position="535"/>
        <end position="587"/>
    </location>
</feature>
<name>A0AAV8S9L8_9ROSI</name>
<dbReference type="InterPro" id="IPR036431">
    <property type="entry name" value="ARID_dom_sf"/>
</dbReference>
<dbReference type="Proteomes" id="UP001159364">
    <property type="component" value="Linkage Group LG12"/>
</dbReference>
<dbReference type="InterPro" id="IPR001606">
    <property type="entry name" value="ARID_dom"/>
</dbReference>
<dbReference type="CDD" id="cd16100">
    <property type="entry name" value="ARID"/>
    <property type="match status" value="1"/>
</dbReference>
<evidence type="ECO:0000256" key="1">
    <source>
        <dbReference type="ARBA" id="ARBA00023242"/>
    </source>
</evidence>
<dbReference type="Gene3D" id="1.10.150.60">
    <property type="entry name" value="ARID DNA-binding domain"/>
    <property type="match status" value="1"/>
</dbReference>
<keyword evidence="5" id="KW-1185">Reference proteome</keyword>
<feature type="compositionally biased region" description="Polar residues" evidence="2">
    <location>
        <begin position="556"/>
        <end position="565"/>
    </location>
</feature>
<dbReference type="PANTHER" id="PTHR46410:SF1">
    <property type="entry name" value="AT-RICH INTERACTIVE DOMAIN-CONTAINING PROTEIN 1"/>
    <property type="match status" value="1"/>
</dbReference>
<dbReference type="Pfam" id="PF01388">
    <property type="entry name" value="ARID"/>
    <property type="match status" value="1"/>
</dbReference>
<evidence type="ECO:0000259" key="3">
    <source>
        <dbReference type="PROSITE" id="PS51011"/>
    </source>
</evidence>